<dbReference type="EMBL" id="SOFS01000004">
    <property type="protein sequence ID" value="TFC23905.1"/>
    <property type="molecule type" value="Genomic_DNA"/>
</dbReference>
<dbReference type="SUPFAM" id="SSF46785">
    <property type="entry name" value="Winged helix' DNA-binding domain"/>
    <property type="match status" value="1"/>
</dbReference>
<organism evidence="4 5">
    <name type="scientific">Cryobacterium glucosi</name>
    <dbReference type="NCBI Taxonomy" id="1259175"/>
    <lineage>
        <taxon>Bacteria</taxon>
        <taxon>Bacillati</taxon>
        <taxon>Actinomycetota</taxon>
        <taxon>Actinomycetes</taxon>
        <taxon>Micrococcales</taxon>
        <taxon>Microbacteriaceae</taxon>
        <taxon>Cryobacterium</taxon>
    </lineage>
</organism>
<accession>A0ABY2IW26</accession>
<dbReference type="Gene3D" id="3.40.50.2300">
    <property type="match status" value="1"/>
</dbReference>
<dbReference type="SMART" id="SM00418">
    <property type="entry name" value="HTH_ARSR"/>
    <property type="match status" value="1"/>
</dbReference>
<dbReference type="InterPro" id="IPR036388">
    <property type="entry name" value="WH-like_DNA-bd_sf"/>
</dbReference>
<dbReference type="Pfam" id="PF21234">
    <property type="entry name" value="Phosphatase-like_N"/>
    <property type="match status" value="1"/>
</dbReference>
<evidence type="ECO:0000313" key="5">
    <source>
        <dbReference type="Proteomes" id="UP000297604"/>
    </source>
</evidence>
<dbReference type="PRINTS" id="PR00778">
    <property type="entry name" value="HTHARSR"/>
</dbReference>
<comment type="caution">
    <text evidence="4">The sequence shown here is derived from an EMBL/GenBank/DDBJ whole genome shotgun (WGS) entry which is preliminary data.</text>
</comment>
<dbReference type="SUPFAM" id="SSF52788">
    <property type="entry name" value="Phosphotyrosine protein phosphatases I"/>
    <property type="match status" value="1"/>
</dbReference>
<dbReference type="SMART" id="SM00226">
    <property type="entry name" value="LMWPc"/>
    <property type="match status" value="1"/>
</dbReference>
<dbReference type="InterPro" id="IPR011991">
    <property type="entry name" value="ArsR-like_HTH"/>
</dbReference>
<dbReference type="Gene3D" id="1.10.10.10">
    <property type="entry name" value="Winged helix-like DNA-binding domain superfamily/Winged helix DNA-binding domain"/>
    <property type="match status" value="1"/>
</dbReference>
<keyword evidence="5" id="KW-1185">Reference proteome</keyword>
<dbReference type="InterPro" id="IPR001845">
    <property type="entry name" value="HTH_ArsR_DNA-bd_dom"/>
</dbReference>
<dbReference type="NCBIfam" id="NF033788">
    <property type="entry name" value="HTH_metalloreg"/>
    <property type="match status" value="1"/>
</dbReference>
<dbReference type="PROSITE" id="PS50987">
    <property type="entry name" value="HTH_ARSR_2"/>
    <property type="match status" value="1"/>
</dbReference>
<dbReference type="CDD" id="cd00090">
    <property type="entry name" value="HTH_ARSR"/>
    <property type="match status" value="1"/>
</dbReference>
<dbReference type="CDD" id="cd16345">
    <property type="entry name" value="LMWP_ArsC"/>
    <property type="match status" value="1"/>
</dbReference>
<dbReference type="InterPro" id="IPR023485">
    <property type="entry name" value="Ptyr_pPase"/>
</dbReference>
<gene>
    <name evidence="4" type="ORF">E3O46_00345</name>
</gene>
<evidence type="ECO:0000256" key="1">
    <source>
        <dbReference type="ARBA" id="ARBA00022849"/>
    </source>
</evidence>
<dbReference type="Proteomes" id="UP000297604">
    <property type="component" value="Unassembled WGS sequence"/>
</dbReference>
<evidence type="ECO:0000313" key="4">
    <source>
        <dbReference type="EMBL" id="TFC23905.1"/>
    </source>
</evidence>
<protein>
    <submittedName>
        <fullName evidence="4">Metalloregulator ArsR/SmtB family transcription factor</fullName>
    </submittedName>
</protein>
<dbReference type="PANTHER" id="PTHR43428:SF1">
    <property type="entry name" value="ARSENATE REDUCTASE"/>
    <property type="match status" value="1"/>
</dbReference>
<feature type="domain" description="HTH arsR-type" evidence="3">
    <location>
        <begin position="16"/>
        <end position="113"/>
    </location>
</feature>
<evidence type="ECO:0000256" key="2">
    <source>
        <dbReference type="SAM" id="MobiDB-lite"/>
    </source>
</evidence>
<dbReference type="PANTHER" id="PTHR43428">
    <property type="entry name" value="ARSENATE REDUCTASE"/>
    <property type="match status" value="1"/>
</dbReference>
<dbReference type="InterPro" id="IPR036196">
    <property type="entry name" value="Ptyr_pPase_sf"/>
</dbReference>
<name>A0ABY2IW26_9MICO</name>
<dbReference type="Pfam" id="PF01451">
    <property type="entry name" value="LMWPc"/>
    <property type="match status" value="1"/>
</dbReference>
<dbReference type="Pfam" id="PF12840">
    <property type="entry name" value="HTH_20"/>
    <property type="match status" value="1"/>
</dbReference>
<dbReference type="Gene3D" id="1.10.8.1060">
    <property type="entry name" value="Corynebacterium glutamicum thioredoxin-dependent arsenate reductase, N-terminal domain"/>
    <property type="match status" value="1"/>
</dbReference>
<feature type="region of interest" description="Disordered" evidence="2">
    <location>
        <begin position="193"/>
        <end position="212"/>
    </location>
</feature>
<evidence type="ECO:0000259" key="3">
    <source>
        <dbReference type="PROSITE" id="PS50987"/>
    </source>
</evidence>
<reference evidence="4 5" key="1">
    <citation type="submission" date="2019-03" db="EMBL/GenBank/DDBJ databases">
        <title>Genomics of glacier-inhabiting Cryobacterium strains.</title>
        <authorList>
            <person name="Liu Q."/>
            <person name="Xin Y.-H."/>
        </authorList>
    </citation>
    <scope>NUCLEOTIDE SEQUENCE [LARGE SCALE GENOMIC DNA]</scope>
    <source>
        <strain evidence="4 5">MDB1-5</strain>
    </source>
</reference>
<proteinExistence type="predicted"/>
<dbReference type="RefSeq" id="WP_134560889.1">
    <property type="nucleotide sequence ID" value="NZ_SOFS01000004.1"/>
</dbReference>
<dbReference type="InterPro" id="IPR048716">
    <property type="entry name" value="Phosphatase-like_N"/>
</dbReference>
<dbReference type="InterPro" id="IPR036390">
    <property type="entry name" value="WH_DNA-bd_sf"/>
</dbReference>
<dbReference type="NCBIfam" id="NF046112">
    <property type="entry name" value="MSMEG_6209_Nter"/>
    <property type="match status" value="1"/>
</dbReference>
<keyword evidence="1" id="KW-0059">Arsenical resistance</keyword>
<sequence>MRTDLAGPDPDALRPLDRAAAEDIARGLRAMADPTRVQLLGMIVGRPDGRALVGELATALGLSQPTVSHHMRIMTEEGLLARDQVGRQVWYSVVPERVGDVLETTRSDTDPIAAVVAAPVLARITDDLATRFRGTFSHETVGRYVRESYELLARQAKITRYLPSFTARFAGDRLQSLAAVDGRNATNGLFATDASDASGASGTSGIPGSPGSPDVPDVPDVLFVCVQNAGRSQLASAILRSLAGDRVRVLTAGSAPAGRVNPMVVAALDEIGVPLAGEYPKPLTDEVVRAADYVITMGCGDACPVYPGRTYLDWDLADPVGLPMEGVRAIRDEIEARVRALLADLDRMRLPTT</sequence>